<dbReference type="InterPro" id="IPR000424">
    <property type="entry name" value="Primosome_PriB/ssb"/>
</dbReference>
<evidence type="ECO:0000313" key="4">
    <source>
        <dbReference type="Proteomes" id="UP001165289"/>
    </source>
</evidence>
<keyword evidence="4" id="KW-1185">Reference proteome</keyword>
<dbReference type="PROSITE" id="PS50935">
    <property type="entry name" value="SSB"/>
    <property type="match status" value="1"/>
</dbReference>
<dbReference type="EMBL" id="JAKMXF010000266">
    <property type="protein sequence ID" value="KAI6653645.1"/>
    <property type="molecule type" value="Genomic_DNA"/>
</dbReference>
<sequence length="181" mass="20400">MSTLFKDPIETIVKTPPEVTSLNYILISGRVSRAPEWYEEDGKTLLALGVRTTYSRMKKEIITENGIVKWCQYFIMGQLHRCVCGYKLFGEKQLDLKYISNTINKGDKVIVKGSLRYKKMIDRVCNDKIIGVDILVSSLIVIERGDGDFGDGILHTEAGSKINIGKLNKGILTSEIFEYKG</sequence>
<evidence type="ECO:0000256" key="2">
    <source>
        <dbReference type="PROSITE-ProRule" id="PRU00252"/>
    </source>
</evidence>
<name>A0AAV7JYP0_9METZ</name>
<dbReference type="InterPro" id="IPR012340">
    <property type="entry name" value="NA-bd_OB-fold"/>
</dbReference>
<gene>
    <name evidence="3" type="ORF">LOD99_3540</name>
</gene>
<reference evidence="3 4" key="1">
    <citation type="journal article" date="2023" name="BMC Biol.">
        <title>The compact genome of the sponge Oopsacas minuta (Hexactinellida) is lacking key metazoan core genes.</title>
        <authorList>
            <person name="Santini S."/>
            <person name="Schenkelaars Q."/>
            <person name="Jourda C."/>
            <person name="Duchesne M."/>
            <person name="Belahbib H."/>
            <person name="Rocher C."/>
            <person name="Selva M."/>
            <person name="Riesgo A."/>
            <person name="Vervoort M."/>
            <person name="Leys S.P."/>
            <person name="Kodjabachian L."/>
            <person name="Le Bivic A."/>
            <person name="Borchiellini C."/>
            <person name="Claverie J.M."/>
            <person name="Renard E."/>
        </authorList>
    </citation>
    <scope>NUCLEOTIDE SEQUENCE [LARGE SCALE GENOMIC DNA]</scope>
    <source>
        <strain evidence="3">SPO-2</strain>
    </source>
</reference>
<organism evidence="3 4">
    <name type="scientific">Oopsacas minuta</name>
    <dbReference type="NCBI Taxonomy" id="111878"/>
    <lineage>
        <taxon>Eukaryota</taxon>
        <taxon>Metazoa</taxon>
        <taxon>Porifera</taxon>
        <taxon>Hexactinellida</taxon>
        <taxon>Hexasterophora</taxon>
        <taxon>Lyssacinosida</taxon>
        <taxon>Leucopsacidae</taxon>
        <taxon>Oopsacas</taxon>
    </lineage>
</organism>
<protein>
    <recommendedName>
        <fullName evidence="5">Single-stranded DNA-binding protein</fullName>
    </recommendedName>
</protein>
<dbReference type="GO" id="GO:0003697">
    <property type="term" value="F:single-stranded DNA binding"/>
    <property type="evidence" value="ECO:0007669"/>
    <property type="project" value="InterPro"/>
</dbReference>
<keyword evidence="1 2" id="KW-0238">DNA-binding</keyword>
<evidence type="ECO:0000313" key="3">
    <source>
        <dbReference type="EMBL" id="KAI6653645.1"/>
    </source>
</evidence>
<accession>A0AAV7JYP0</accession>
<dbReference type="Gene3D" id="2.40.50.140">
    <property type="entry name" value="Nucleic acid-binding proteins"/>
    <property type="match status" value="1"/>
</dbReference>
<evidence type="ECO:0008006" key="5">
    <source>
        <dbReference type="Google" id="ProtNLM"/>
    </source>
</evidence>
<proteinExistence type="predicted"/>
<evidence type="ECO:0000256" key="1">
    <source>
        <dbReference type="ARBA" id="ARBA00023125"/>
    </source>
</evidence>
<dbReference type="Proteomes" id="UP001165289">
    <property type="component" value="Unassembled WGS sequence"/>
</dbReference>
<dbReference type="AlphaFoldDB" id="A0AAV7JYP0"/>
<comment type="caution">
    <text evidence="3">The sequence shown here is derived from an EMBL/GenBank/DDBJ whole genome shotgun (WGS) entry which is preliminary data.</text>
</comment>